<comment type="caution">
    <text evidence="8">The sequence shown here is derived from an EMBL/GenBank/DDBJ whole genome shotgun (WGS) entry which is preliminary data.</text>
</comment>
<dbReference type="RefSeq" id="WP_128673103.1">
    <property type="nucleotide sequence ID" value="NZ_RRCO01000001.1"/>
</dbReference>
<dbReference type="SUPFAM" id="SSF52540">
    <property type="entry name" value="P-loop containing nucleoside triphosphate hydrolases"/>
    <property type="match status" value="1"/>
</dbReference>
<feature type="region of interest" description="Disordered" evidence="7">
    <location>
        <begin position="485"/>
        <end position="504"/>
    </location>
</feature>
<dbReference type="InterPro" id="IPR027417">
    <property type="entry name" value="P-loop_NTPase"/>
</dbReference>
<dbReference type="Proteomes" id="UP000272490">
    <property type="component" value="Unassembled WGS sequence"/>
</dbReference>
<gene>
    <name evidence="8" type="ORF">EHV10_01485</name>
</gene>
<name>A0A3P3QZU7_9FIRM</name>
<keyword evidence="4" id="KW-0812">Transmembrane</keyword>
<dbReference type="PANTHER" id="PTHR37937:SF1">
    <property type="entry name" value="CONJUGATIVE TRANSFER: DNA TRANSPORT"/>
    <property type="match status" value="1"/>
</dbReference>
<comment type="subcellular location">
    <subcellularLocation>
        <location evidence="1">Cell membrane</location>
        <topology evidence="1">Multi-pass membrane protein</topology>
    </subcellularLocation>
</comment>
<evidence type="ECO:0000256" key="2">
    <source>
        <dbReference type="ARBA" id="ARBA00008806"/>
    </source>
</evidence>
<evidence type="ECO:0000256" key="6">
    <source>
        <dbReference type="ARBA" id="ARBA00023136"/>
    </source>
</evidence>
<dbReference type="OrthoDB" id="226701at2"/>
<sequence>MRDKKGKQIQSQIDRVILGEGEDCIFSTDSNITGINNNILVVGGSGSGKTLSITEAFLLESYNRNIITSVTKRRIVNKYFSLLEERDYKVWDLDFVHPENGNIAYDPLDFIKSYQDIVFVAKSIVTANKKKESSNADPFWDEAATSLFAAFISYILMKKDNPSFIDVLEMIDKLSFEDDTSEIKTNYDYDFLSLEMANPFNFATVNWKSFRRLPIKTASCVFGTLNTAIGYVFTPELRRMFKMENKISFEKLATEKRALFVTTSPVNPSLNSFINMFYAHIFKELFEIGERQAEGILTRPIHFLADDFATGCPVPLFDQYISIFREKGISVTLLIQSESQLSSLYGNDSATTIINNCDTYVYMGSNDLDTARNIGMRAGIMTEDCLNMKLGNQIIFRRGSKPKFSKRYNIMENELYKKLTNNMKEPKSFEGFTQERSLFIEELKNSIKPYETEPFKPKTYKIKPRAEMVKLYGGKENGNDENFDGFFEDSDDFSEDNDDFPDFF</sequence>
<evidence type="ECO:0000256" key="1">
    <source>
        <dbReference type="ARBA" id="ARBA00004651"/>
    </source>
</evidence>
<dbReference type="Pfam" id="PF02534">
    <property type="entry name" value="T4SS-DNA_transf"/>
    <property type="match status" value="1"/>
</dbReference>
<comment type="similarity">
    <text evidence="2">Belongs to the VirD4/TraG family.</text>
</comment>
<dbReference type="GO" id="GO:0005886">
    <property type="term" value="C:plasma membrane"/>
    <property type="evidence" value="ECO:0007669"/>
    <property type="project" value="UniProtKB-SubCell"/>
</dbReference>
<dbReference type="AlphaFoldDB" id="A0A3P3QZU7"/>
<proteinExistence type="inferred from homology"/>
<keyword evidence="9" id="KW-1185">Reference proteome</keyword>
<dbReference type="EMBL" id="RRCO01000001">
    <property type="protein sequence ID" value="RRJ26731.1"/>
    <property type="molecule type" value="Genomic_DNA"/>
</dbReference>
<organism evidence="8 9">
    <name type="scientific">Lachnoanaerobaculum gingivalis</name>
    <dbReference type="NCBI Taxonomy" id="2490855"/>
    <lineage>
        <taxon>Bacteria</taxon>
        <taxon>Bacillati</taxon>
        <taxon>Bacillota</taxon>
        <taxon>Clostridia</taxon>
        <taxon>Lachnospirales</taxon>
        <taxon>Lachnospiraceae</taxon>
        <taxon>Lachnoanaerobaculum</taxon>
    </lineage>
</organism>
<dbReference type="InterPro" id="IPR003688">
    <property type="entry name" value="TraG/VirD4"/>
</dbReference>
<protein>
    <submittedName>
        <fullName evidence="8">Type VI secretion protein</fullName>
    </submittedName>
</protein>
<reference evidence="8 9" key="1">
    <citation type="submission" date="2018-11" db="EMBL/GenBank/DDBJ databases">
        <title>Genome sequencing of Lachnoanaerobaculum sp. KCOM 2030 (= ChDC B114).</title>
        <authorList>
            <person name="Kook J.-K."/>
            <person name="Park S.-N."/>
            <person name="Lim Y.K."/>
        </authorList>
    </citation>
    <scope>NUCLEOTIDE SEQUENCE [LARGE SCALE GENOMIC DNA]</scope>
    <source>
        <strain evidence="8 9">KCOM 2030</strain>
    </source>
</reference>
<keyword evidence="6" id="KW-0472">Membrane</keyword>
<dbReference type="Gene3D" id="3.40.50.300">
    <property type="entry name" value="P-loop containing nucleotide triphosphate hydrolases"/>
    <property type="match status" value="1"/>
</dbReference>
<dbReference type="PANTHER" id="PTHR37937">
    <property type="entry name" value="CONJUGATIVE TRANSFER: DNA TRANSPORT"/>
    <property type="match status" value="1"/>
</dbReference>
<accession>A0A3P3QZU7</accession>
<evidence type="ECO:0000256" key="7">
    <source>
        <dbReference type="SAM" id="MobiDB-lite"/>
    </source>
</evidence>
<evidence type="ECO:0000256" key="4">
    <source>
        <dbReference type="ARBA" id="ARBA00022692"/>
    </source>
</evidence>
<evidence type="ECO:0000256" key="5">
    <source>
        <dbReference type="ARBA" id="ARBA00022989"/>
    </source>
</evidence>
<keyword evidence="5" id="KW-1133">Transmembrane helix</keyword>
<dbReference type="CDD" id="cd01127">
    <property type="entry name" value="TrwB_TraG_TraD_VirD4"/>
    <property type="match status" value="1"/>
</dbReference>
<dbReference type="InterPro" id="IPR051539">
    <property type="entry name" value="T4SS-coupling_protein"/>
</dbReference>
<evidence type="ECO:0000256" key="3">
    <source>
        <dbReference type="ARBA" id="ARBA00022475"/>
    </source>
</evidence>
<evidence type="ECO:0000313" key="9">
    <source>
        <dbReference type="Proteomes" id="UP000272490"/>
    </source>
</evidence>
<evidence type="ECO:0000313" key="8">
    <source>
        <dbReference type="EMBL" id="RRJ26731.1"/>
    </source>
</evidence>
<keyword evidence="3" id="KW-1003">Cell membrane</keyword>